<name>D0MGT4_RHOM4</name>
<reference evidence="3 4" key="1">
    <citation type="journal article" date="2009" name="Stand. Genomic Sci.">
        <title>Complete genome sequence of Rhodothermus marinus type strain (R-10).</title>
        <authorList>
            <person name="Nolan M."/>
            <person name="Tindall B.J."/>
            <person name="Pomrenke H."/>
            <person name="Lapidus A."/>
            <person name="Copeland A."/>
            <person name="Glavina Del Rio T."/>
            <person name="Lucas S."/>
            <person name="Chen F."/>
            <person name="Tice H."/>
            <person name="Cheng J.F."/>
            <person name="Saunders E."/>
            <person name="Han C."/>
            <person name="Bruce D."/>
            <person name="Goodwin L."/>
            <person name="Chain P."/>
            <person name="Pitluck S."/>
            <person name="Ovchinikova G."/>
            <person name="Pati A."/>
            <person name="Ivanova N."/>
            <person name="Mavromatis K."/>
            <person name="Chen A."/>
            <person name="Palaniappan K."/>
            <person name="Land M."/>
            <person name="Hauser L."/>
            <person name="Chang Y.J."/>
            <person name="Jeffries C.D."/>
            <person name="Brettin T."/>
            <person name="Goker M."/>
            <person name="Bristow J."/>
            <person name="Eisen J.A."/>
            <person name="Markowitz V."/>
            <person name="Hugenholtz P."/>
            <person name="Kyrpides N.C."/>
            <person name="Klenk H.P."/>
            <person name="Detter J.C."/>
        </authorList>
    </citation>
    <scope>NUCLEOTIDE SEQUENCE [LARGE SCALE GENOMIC DNA]</scope>
    <source>
        <strain evidence="4">ATCC 43812 / DSM 4252 / R-10</strain>
    </source>
</reference>
<keyword evidence="4" id="KW-1185">Reference proteome</keyword>
<protein>
    <submittedName>
        <fullName evidence="3">Uncharacterized protein</fullName>
    </submittedName>
</protein>
<dbReference type="KEGG" id="rmr:Rmar_2778"/>
<keyword evidence="2" id="KW-0472">Membrane</keyword>
<dbReference type="EMBL" id="CP001807">
    <property type="protein sequence ID" value="ACY49647.1"/>
    <property type="molecule type" value="Genomic_DNA"/>
</dbReference>
<evidence type="ECO:0000256" key="1">
    <source>
        <dbReference type="SAM" id="MobiDB-lite"/>
    </source>
</evidence>
<evidence type="ECO:0000256" key="2">
    <source>
        <dbReference type="SAM" id="Phobius"/>
    </source>
</evidence>
<evidence type="ECO:0000313" key="4">
    <source>
        <dbReference type="Proteomes" id="UP000002221"/>
    </source>
</evidence>
<keyword evidence="2" id="KW-1133">Transmembrane helix</keyword>
<sequence length="73" mass="8302">MPWIYGLALLLMVVGLAIAVWLIRYANRQANRGGRGFRRPGAHGPTGPRKGMRRARARRDSSRDRRPVPPRLQ</sequence>
<feature type="region of interest" description="Disordered" evidence="1">
    <location>
        <begin position="32"/>
        <end position="73"/>
    </location>
</feature>
<dbReference type="HOGENOM" id="CLU_2702388_0_0_10"/>
<evidence type="ECO:0000313" key="3">
    <source>
        <dbReference type="EMBL" id="ACY49647.1"/>
    </source>
</evidence>
<proteinExistence type="predicted"/>
<accession>D0MGT4</accession>
<dbReference type="AlphaFoldDB" id="D0MGT4"/>
<organism evidence="3 4">
    <name type="scientific">Rhodothermus marinus (strain ATCC 43812 / DSM 4252 / R-10)</name>
    <name type="common">Rhodothermus obamensis</name>
    <dbReference type="NCBI Taxonomy" id="518766"/>
    <lineage>
        <taxon>Bacteria</taxon>
        <taxon>Pseudomonadati</taxon>
        <taxon>Rhodothermota</taxon>
        <taxon>Rhodothermia</taxon>
        <taxon>Rhodothermales</taxon>
        <taxon>Rhodothermaceae</taxon>
        <taxon>Rhodothermus</taxon>
    </lineage>
</organism>
<keyword evidence="2" id="KW-0812">Transmembrane</keyword>
<feature type="transmembrane region" description="Helical" evidence="2">
    <location>
        <begin position="6"/>
        <end position="26"/>
    </location>
</feature>
<dbReference type="RefSeq" id="WP_012845257.1">
    <property type="nucleotide sequence ID" value="NC_013501.1"/>
</dbReference>
<feature type="compositionally biased region" description="Basic and acidic residues" evidence="1">
    <location>
        <begin position="58"/>
        <end position="67"/>
    </location>
</feature>
<gene>
    <name evidence="3" type="ordered locus">Rmar_2778</name>
</gene>
<dbReference type="Proteomes" id="UP000002221">
    <property type="component" value="Chromosome"/>
</dbReference>